<dbReference type="EMBL" id="ATBP01001129">
    <property type="protein sequence ID" value="ETR67987.1"/>
    <property type="molecule type" value="Genomic_DNA"/>
</dbReference>
<evidence type="ECO:0000313" key="3">
    <source>
        <dbReference type="Proteomes" id="UP000189670"/>
    </source>
</evidence>
<proteinExistence type="predicted"/>
<sequence>MSFQGKEFTQGMKQLVINLKQFYDTERIKNGKKASWAIEQTAKGLKIGEATVRRVMAEYNKNKQDIPYSLPKPKGKPDFSITNDLLPHVRKHIRSQNLIGQHASLETVSEYLKSIDPKYNFSTTTSWRTLHRWGFTYGKEQRRSALKERDNVILNRRRYLRQKRLNRNSDGTFKRVEVYLDETYVNKNHSNHFTWYFDEDGANVNKPSGKGQRLIIVNAITSEGWVDGAKLVFEAKKRTGDYHGQMDWGNFSKWFTTQLLPNIPKHSIIIMDNASYHNVTVDNFFPKSNSKKEKFRKWLDDNGIPWSNDMLKSELYVLCKLFEPKPVFKIDQIAESEGHTILRTPQYHPELQPIERCWGVLKNYMARNCDFTLEKFRNNLPEAFAQVKAETCRKLIDSTITEEDSYWKEDEKIDNNQGVDEFE</sequence>
<evidence type="ECO:0000259" key="1">
    <source>
        <dbReference type="Pfam" id="PF13358"/>
    </source>
</evidence>
<organism evidence="2 3">
    <name type="scientific">Candidatus Magnetoglobus multicellularis str. Araruama</name>
    <dbReference type="NCBI Taxonomy" id="890399"/>
    <lineage>
        <taxon>Bacteria</taxon>
        <taxon>Pseudomonadati</taxon>
        <taxon>Thermodesulfobacteriota</taxon>
        <taxon>Desulfobacteria</taxon>
        <taxon>Desulfobacterales</taxon>
        <taxon>Desulfobacteraceae</taxon>
        <taxon>Candidatus Magnetoglobus</taxon>
    </lineage>
</organism>
<feature type="domain" description="Tc1-like transposase DDE" evidence="1">
    <location>
        <begin position="178"/>
        <end position="368"/>
    </location>
</feature>
<comment type="caution">
    <text evidence="2">The sequence shown here is derived from an EMBL/GenBank/DDBJ whole genome shotgun (WGS) entry which is preliminary data.</text>
</comment>
<gene>
    <name evidence="2" type="ORF">OMM_04837</name>
</gene>
<accession>A0A1V1NZE9</accession>
<reference evidence="3" key="1">
    <citation type="submission" date="2012-11" db="EMBL/GenBank/DDBJ databases">
        <authorList>
            <person name="Lucero-Rivera Y.E."/>
            <person name="Tovar-Ramirez D."/>
        </authorList>
    </citation>
    <scope>NUCLEOTIDE SEQUENCE [LARGE SCALE GENOMIC DNA]</scope>
    <source>
        <strain evidence="3">Araruama</strain>
    </source>
</reference>
<dbReference type="PANTHER" id="PTHR33939">
    <property type="entry name" value="PROTEIN CBG22215"/>
    <property type="match status" value="1"/>
</dbReference>
<dbReference type="Proteomes" id="UP000189670">
    <property type="component" value="Unassembled WGS sequence"/>
</dbReference>
<dbReference type="GO" id="GO:0003676">
    <property type="term" value="F:nucleic acid binding"/>
    <property type="evidence" value="ECO:0007669"/>
    <property type="project" value="InterPro"/>
</dbReference>
<dbReference type="AlphaFoldDB" id="A0A1V1NZE9"/>
<protein>
    <recommendedName>
        <fullName evidence="1">Tc1-like transposase DDE domain-containing protein</fullName>
    </recommendedName>
</protein>
<dbReference type="Gene3D" id="3.30.420.10">
    <property type="entry name" value="Ribonuclease H-like superfamily/Ribonuclease H"/>
    <property type="match status" value="1"/>
</dbReference>
<evidence type="ECO:0000313" key="2">
    <source>
        <dbReference type="EMBL" id="ETR67987.1"/>
    </source>
</evidence>
<dbReference type="Pfam" id="PF13358">
    <property type="entry name" value="DDE_3"/>
    <property type="match status" value="1"/>
</dbReference>
<dbReference type="PANTHER" id="PTHR33939:SF1">
    <property type="entry name" value="DUF4371 DOMAIN-CONTAINING PROTEIN"/>
    <property type="match status" value="1"/>
</dbReference>
<name>A0A1V1NZE9_9BACT</name>
<dbReference type="InterPro" id="IPR038717">
    <property type="entry name" value="Tc1-like_DDE_dom"/>
</dbReference>
<dbReference type="InterPro" id="IPR036397">
    <property type="entry name" value="RNaseH_sf"/>
</dbReference>